<keyword evidence="5" id="KW-1185">Reference proteome</keyword>
<evidence type="ECO:0000313" key="5">
    <source>
        <dbReference type="Proteomes" id="UP001285354"/>
    </source>
</evidence>
<dbReference type="EMBL" id="JAUBYV010000003">
    <property type="protein sequence ID" value="KAK2627905.1"/>
    <property type="molecule type" value="Genomic_DNA"/>
</dbReference>
<protein>
    <recommendedName>
        <fullName evidence="6">Pre-rRNA-processing protein TSR2</fullName>
    </recommendedName>
</protein>
<dbReference type="InterPro" id="IPR019398">
    <property type="entry name" value="Pre-rRNA_process_TSR2"/>
</dbReference>
<dbReference type="PANTHER" id="PTHR21250">
    <property type="entry name" value="PRE-RRNA-PROCESSING PROTEIN TSR2 HOMOLOG"/>
    <property type="match status" value="1"/>
</dbReference>
<proteinExistence type="inferred from homology"/>
<dbReference type="GO" id="GO:0006364">
    <property type="term" value="P:rRNA processing"/>
    <property type="evidence" value="ECO:0007669"/>
    <property type="project" value="UniProtKB-KW"/>
</dbReference>
<feature type="compositionally biased region" description="Acidic residues" evidence="3">
    <location>
        <begin position="141"/>
        <end position="163"/>
    </location>
</feature>
<dbReference type="Pfam" id="PF10273">
    <property type="entry name" value="WGG"/>
    <property type="match status" value="1"/>
</dbReference>
<gene>
    <name evidence="4" type="ORF">QTJ16_002551</name>
</gene>
<accession>A0AAD9T431</accession>
<dbReference type="AlphaFoldDB" id="A0AAD9T431"/>
<evidence type="ECO:0000256" key="1">
    <source>
        <dbReference type="ARBA" id="ARBA00006524"/>
    </source>
</evidence>
<evidence type="ECO:0008006" key="6">
    <source>
        <dbReference type="Google" id="ProtNLM"/>
    </source>
</evidence>
<evidence type="ECO:0000256" key="2">
    <source>
        <dbReference type="ARBA" id="ARBA00022552"/>
    </source>
</evidence>
<evidence type="ECO:0000256" key="3">
    <source>
        <dbReference type="SAM" id="MobiDB-lite"/>
    </source>
</evidence>
<name>A0AAD9T431_9HELO</name>
<comment type="caution">
    <text evidence="4">The sequence shown here is derived from an EMBL/GenBank/DDBJ whole genome shotgun (WGS) entry which is preliminary data.</text>
</comment>
<feature type="compositionally biased region" description="Basic and acidic residues" evidence="3">
    <location>
        <begin position="131"/>
        <end position="140"/>
    </location>
</feature>
<dbReference type="Proteomes" id="UP001285354">
    <property type="component" value="Unassembled WGS sequence"/>
</dbReference>
<organism evidence="4 5">
    <name type="scientific">Diplocarpon rosae</name>
    <dbReference type="NCBI Taxonomy" id="946125"/>
    <lineage>
        <taxon>Eukaryota</taxon>
        <taxon>Fungi</taxon>
        <taxon>Dikarya</taxon>
        <taxon>Ascomycota</taxon>
        <taxon>Pezizomycotina</taxon>
        <taxon>Leotiomycetes</taxon>
        <taxon>Helotiales</taxon>
        <taxon>Drepanopezizaceae</taxon>
        <taxon>Diplocarpon</taxon>
    </lineage>
</organism>
<feature type="region of interest" description="Disordered" evidence="3">
    <location>
        <begin position="131"/>
        <end position="191"/>
    </location>
</feature>
<evidence type="ECO:0000313" key="4">
    <source>
        <dbReference type="EMBL" id="KAK2627905.1"/>
    </source>
</evidence>
<reference evidence="4" key="1">
    <citation type="submission" date="2023-06" db="EMBL/GenBank/DDBJ databases">
        <title>Draft genome of Marssonina rosae.</title>
        <authorList>
            <person name="Cheng Q."/>
        </authorList>
    </citation>
    <scope>NUCLEOTIDE SEQUENCE</scope>
    <source>
        <strain evidence="4">R4</strain>
    </source>
</reference>
<sequence length="191" mass="21929">MDTPRDSKLPSERQCQAQFELGITLSLYSWPSLSLAVTNNWGGANSNEKREWFAGATIDVVNENPEEDGEWIETFLLQVMLDEFEVHVDDESGYEVAEQIVRLRKDCRNGNFQEVEEMRRRWESKSGNQDVEKLFKRTETTEGDDDESDGSLDGEDEDIDMDEAPPLVRVREPAMAEVDDDGFTKVTKKKR</sequence>
<comment type="similarity">
    <text evidence="1">Belongs to the TSR2 family.</text>
</comment>
<keyword evidence="2" id="KW-0698">rRNA processing</keyword>